<feature type="region of interest" description="Disordered" evidence="1">
    <location>
        <begin position="1"/>
        <end position="21"/>
    </location>
</feature>
<evidence type="ECO:0000313" key="2">
    <source>
        <dbReference type="EMBL" id="KAK2083179.1"/>
    </source>
</evidence>
<reference evidence="2 3" key="1">
    <citation type="submission" date="2023-05" db="EMBL/GenBank/DDBJ databases">
        <title>B98-5 Cell Line De Novo Hybrid Assembly: An Optical Mapping Approach.</title>
        <authorList>
            <person name="Kananen K."/>
            <person name="Auerbach J.A."/>
            <person name="Kautto E."/>
            <person name="Blachly J.S."/>
        </authorList>
    </citation>
    <scope>NUCLEOTIDE SEQUENCE [LARGE SCALE GENOMIC DNA]</scope>
    <source>
        <strain evidence="2">B95-8</strain>
        <tissue evidence="2">Cell line</tissue>
    </source>
</reference>
<protein>
    <submittedName>
        <fullName evidence="2">Uncharacterized protein</fullName>
    </submittedName>
</protein>
<comment type="caution">
    <text evidence="2">The sequence shown here is derived from an EMBL/GenBank/DDBJ whole genome shotgun (WGS) entry which is preliminary data.</text>
</comment>
<proteinExistence type="predicted"/>
<evidence type="ECO:0000256" key="1">
    <source>
        <dbReference type="SAM" id="MobiDB-lite"/>
    </source>
</evidence>
<dbReference type="EMBL" id="JASSZA010000023">
    <property type="protein sequence ID" value="KAK2083179.1"/>
    <property type="molecule type" value="Genomic_DNA"/>
</dbReference>
<sequence>MSWRPAKAQPQQRGVTGVRNTLYPNASPKRWRLRVRGWSRSASIQIYKMEMALVPDTAALEHTGHQKMPK</sequence>
<evidence type="ECO:0000313" key="3">
    <source>
        <dbReference type="Proteomes" id="UP001266305"/>
    </source>
</evidence>
<dbReference type="Proteomes" id="UP001266305">
    <property type="component" value="Unassembled WGS sequence"/>
</dbReference>
<feature type="compositionally biased region" description="Polar residues" evidence="1">
    <location>
        <begin position="9"/>
        <end position="21"/>
    </location>
</feature>
<accession>A0ABQ9TEM6</accession>
<feature type="non-terminal residue" evidence="2">
    <location>
        <position position="70"/>
    </location>
</feature>
<name>A0ABQ9TEM6_SAGOE</name>
<keyword evidence="3" id="KW-1185">Reference proteome</keyword>
<organism evidence="2 3">
    <name type="scientific">Saguinus oedipus</name>
    <name type="common">Cotton-top tamarin</name>
    <name type="synonym">Oedipomidas oedipus</name>
    <dbReference type="NCBI Taxonomy" id="9490"/>
    <lineage>
        <taxon>Eukaryota</taxon>
        <taxon>Metazoa</taxon>
        <taxon>Chordata</taxon>
        <taxon>Craniata</taxon>
        <taxon>Vertebrata</taxon>
        <taxon>Euteleostomi</taxon>
        <taxon>Mammalia</taxon>
        <taxon>Eutheria</taxon>
        <taxon>Euarchontoglires</taxon>
        <taxon>Primates</taxon>
        <taxon>Haplorrhini</taxon>
        <taxon>Platyrrhini</taxon>
        <taxon>Cebidae</taxon>
        <taxon>Callitrichinae</taxon>
        <taxon>Saguinus</taxon>
    </lineage>
</organism>
<gene>
    <name evidence="2" type="ORF">P7K49_038415</name>
</gene>